<name>A0ABD1YDD8_9MARC</name>
<evidence type="ECO:0000313" key="1">
    <source>
        <dbReference type="EMBL" id="KAL2628756.1"/>
    </source>
</evidence>
<dbReference type="Proteomes" id="UP001605036">
    <property type="component" value="Unassembled WGS sequence"/>
</dbReference>
<proteinExistence type="predicted"/>
<organism evidence="1 2">
    <name type="scientific">Riccia fluitans</name>
    <dbReference type="NCBI Taxonomy" id="41844"/>
    <lineage>
        <taxon>Eukaryota</taxon>
        <taxon>Viridiplantae</taxon>
        <taxon>Streptophyta</taxon>
        <taxon>Embryophyta</taxon>
        <taxon>Marchantiophyta</taxon>
        <taxon>Marchantiopsida</taxon>
        <taxon>Marchantiidae</taxon>
        <taxon>Marchantiales</taxon>
        <taxon>Ricciaceae</taxon>
        <taxon>Riccia</taxon>
    </lineage>
</organism>
<dbReference type="AlphaFoldDB" id="A0ABD1YDD8"/>
<keyword evidence="2" id="KW-1185">Reference proteome</keyword>
<gene>
    <name evidence="1" type="ORF">R1flu_013442</name>
</gene>
<sequence length="199" mass="22499">MDQIMGSVGSYLFSQRAKKEMDSLGSDMDSVSTSVGNFFSRLKGKVQKALPDLLEEYGLPRGLFPQNLLNYEYNEATGALTVNLPFPCEVGYRDQSVLRFDRIVTGNLKRGCLSDIEGMKTKIMFWVKVYSVSTEEDKTVNKMGIAICPGTFDDIILNLKIKDEQLCFYISFFFSPNACPFRRYVSVDPSCTEVVIQLR</sequence>
<dbReference type="Gene3D" id="2.30.240.10">
    <property type="entry name" value="At5g01610-like"/>
    <property type="match status" value="1"/>
</dbReference>
<accession>A0ABD1YDD8</accession>
<dbReference type="InterPro" id="IPR007493">
    <property type="entry name" value="DUF538"/>
</dbReference>
<comment type="caution">
    <text evidence="1">The sequence shown here is derived from an EMBL/GenBank/DDBJ whole genome shotgun (WGS) entry which is preliminary data.</text>
</comment>
<dbReference type="Pfam" id="PF04398">
    <property type="entry name" value="DUF538"/>
    <property type="match status" value="1"/>
</dbReference>
<dbReference type="EMBL" id="JBHFFA010000004">
    <property type="protein sequence ID" value="KAL2628756.1"/>
    <property type="molecule type" value="Genomic_DNA"/>
</dbReference>
<dbReference type="PANTHER" id="PTHR31676">
    <property type="entry name" value="T31J12.3 PROTEIN-RELATED"/>
    <property type="match status" value="1"/>
</dbReference>
<evidence type="ECO:0000313" key="2">
    <source>
        <dbReference type="Proteomes" id="UP001605036"/>
    </source>
</evidence>
<dbReference type="SUPFAM" id="SSF141562">
    <property type="entry name" value="At5g01610-like"/>
    <property type="match status" value="1"/>
</dbReference>
<dbReference type="InterPro" id="IPR036758">
    <property type="entry name" value="At5g01610-like"/>
</dbReference>
<reference evidence="1 2" key="1">
    <citation type="submission" date="2024-09" db="EMBL/GenBank/DDBJ databases">
        <title>Chromosome-scale assembly of Riccia fluitans.</title>
        <authorList>
            <person name="Paukszto L."/>
            <person name="Sawicki J."/>
            <person name="Karawczyk K."/>
            <person name="Piernik-Szablinska J."/>
            <person name="Szczecinska M."/>
            <person name="Mazdziarz M."/>
        </authorList>
    </citation>
    <scope>NUCLEOTIDE SEQUENCE [LARGE SCALE GENOMIC DNA]</scope>
    <source>
        <strain evidence="1">Rf_01</strain>
        <tissue evidence="1">Aerial parts of the thallus</tissue>
    </source>
</reference>
<dbReference type="PANTHER" id="PTHR31676:SF109">
    <property type="entry name" value="OS05G0346400 PROTEIN"/>
    <property type="match status" value="1"/>
</dbReference>
<protein>
    <recommendedName>
        <fullName evidence="3">DUF538 domain-containing protein</fullName>
    </recommendedName>
</protein>
<evidence type="ECO:0008006" key="3">
    <source>
        <dbReference type="Google" id="ProtNLM"/>
    </source>
</evidence>